<sequence length="374" mass="42100">MKKLQYRRSAEVDTGEEKEATTFLADIRFHRSLWLPPDPRQGRFDALRVTYSDLGCEDGPAIIWCGGLFGSRYTLAESDELAKQKGVRVISPDKPGIGGTMGVEIEDKVKTWLGLFIHQTLRSQWNILFTDGMNNGLDIVQAILKTLSITHISLIGHSSGVIYVLNTILSLRHILPPDNPYIALISPWIHPAHSRTLTSATGNLLPNRVINYCKTEHSRAVSEKILVYALKENVSGIAQEAQFCLKRGDDGIWGEIKSYEQFVHLLKEREQGYQQKQQSQGKHDVNKLNVDTFFAESDQTSGRHGGKYFDNAWRKVFQGDDRVDDECVVYGSSMVPGTTHETIMRPESGVLGYIFEKVKRARSPSSAPHPQPYR</sequence>
<keyword evidence="2" id="KW-1185">Reference proteome</keyword>
<dbReference type="InterPro" id="IPR029058">
    <property type="entry name" value="AB_hydrolase_fold"/>
</dbReference>
<name>A0A507QU61_MONPU</name>
<protein>
    <recommendedName>
        <fullName evidence="3">AB hydrolase-1 domain-containing protein</fullName>
    </recommendedName>
</protein>
<gene>
    <name evidence="1" type="ORF">MPDQ_007556</name>
</gene>
<evidence type="ECO:0008006" key="3">
    <source>
        <dbReference type="Google" id="ProtNLM"/>
    </source>
</evidence>
<dbReference type="AlphaFoldDB" id="A0A507QU61"/>
<accession>A0A507QU61</accession>
<reference evidence="1 2" key="1">
    <citation type="submission" date="2019-06" db="EMBL/GenBank/DDBJ databases">
        <title>Wine fermentation using esterase from Monascus purpureus.</title>
        <authorList>
            <person name="Geng C."/>
            <person name="Zhang Y."/>
        </authorList>
    </citation>
    <scope>NUCLEOTIDE SEQUENCE [LARGE SCALE GENOMIC DNA]</scope>
    <source>
        <strain evidence="1">HQ1</strain>
    </source>
</reference>
<dbReference type="SUPFAM" id="SSF53474">
    <property type="entry name" value="alpha/beta-Hydrolases"/>
    <property type="match status" value="1"/>
</dbReference>
<dbReference type="Gene3D" id="3.40.50.1820">
    <property type="entry name" value="alpha/beta hydrolase"/>
    <property type="match status" value="1"/>
</dbReference>
<evidence type="ECO:0000313" key="2">
    <source>
        <dbReference type="Proteomes" id="UP000319663"/>
    </source>
</evidence>
<evidence type="ECO:0000313" key="1">
    <source>
        <dbReference type="EMBL" id="TQB71515.1"/>
    </source>
</evidence>
<organism evidence="1 2">
    <name type="scientific">Monascus purpureus</name>
    <name type="common">Red mold</name>
    <name type="synonym">Monascus anka</name>
    <dbReference type="NCBI Taxonomy" id="5098"/>
    <lineage>
        <taxon>Eukaryota</taxon>
        <taxon>Fungi</taxon>
        <taxon>Dikarya</taxon>
        <taxon>Ascomycota</taxon>
        <taxon>Pezizomycotina</taxon>
        <taxon>Eurotiomycetes</taxon>
        <taxon>Eurotiomycetidae</taxon>
        <taxon>Eurotiales</taxon>
        <taxon>Aspergillaceae</taxon>
        <taxon>Monascus</taxon>
    </lineage>
</organism>
<dbReference type="EMBL" id="VIFY01000080">
    <property type="protein sequence ID" value="TQB71515.1"/>
    <property type="molecule type" value="Genomic_DNA"/>
</dbReference>
<dbReference type="Proteomes" id="UP000319663">
    <property type="component" value="Unassembled WGS sequence"/>
</dbReference>
<dbReference type="STRING" id="5098.A0A507QU61"/>
<comment type="caution">
    <text evidence="1">The sequence shown here is derived from an EMBL/GenBank/DDBJ whole genome shotgun (WGS) entry which is preliminary data.</text>
</comment>
<proteinExistence type="predicted"/>